<protein>
    <submittedName>
        <fullName evidence="2">Uncharacterized protein</fullName>
    </submittedName>
</protein>
<organism evidence="2 3">
    <name type="scientific">Rubroshorea leprosula</name>
    <dbReference type="NCBI Taxonomy" id="152421"/>
    <lineage>
        <taxon>Eukaryota</taxon>
        <taxon>Viridiplantae</taxon>
        <taxon>Streptophyta</taxon>
        <taxon>Embryophyta</taxon>
        <taxon>Tracheophyta</taxon>
        <taxon>Spermatophyta</taxon>
        <taxon>Magnoliopsida</taxon>
        <taxon>eudicotyledons</taxon>
        <taxon>Gunneridae</taxon>
        <taxon>Pentapetalae</taxon>
        <taxon>rosids</taxon>
        <taxon>malvids</taxon>
        <taxon>Malvales</taxon>
        <taxon>Dipterocarpaceae</taxon>
        <taxon>Rubroshorea</taxon>
    </lineage>
</organism>
<proteinExistence type="predicted"/>
<accession>A0AAV5HL77</accession>
<keyword evidence="3" id="KW-1185">Reference proteome</keyword>
<dbReference type="EMBL" id="BPVZ01000003">
    <property type="protein sequence ID" value="GKU89557.1"/>
    <property type="molecule type" value="Genomic_DNA"/>
</dbReference>
<sequence length="260" mass="29568">MIVTTNIDGAPPNATKSVQGFVTMVDLTALLDKKRSKQNLTTFQFIYDRPYSKEILSKPYPKKYESLTFPQYDGRKELISGTILCFQVLSILGMRWLSSFAKNIFKAKNASQSLISTTPVNARFARLLDAAKRTSISVKVVFIGKSTEKPTEKKTTAHTLVVSVHDQGQGQKRRDHDTTSPPPISLIVEELDVFLDQWIANGAIILPQSSYEPSNDDKRNPKYCRYHRFTHHSTMDYFSLRRIYHHCVAEGLLEVLNDTH</sequence>
<evidence type="ECO:0000313" key="3">
    <source>
        <dbReference type="Proteomes" id="UP001054252"/>
    </source>
</evidence>
<feature type="region of interest" description="Disordered" evidence="1">
    <location>
        <begin position="163"/>
        <end position="182"/>
    </location>
</feature>
<gene>
    <name evidence="2" type="ORF">SLEP1_g3683</name>
</gene>
<dbReference type="AlphaFoldDB" id="A0AAV5HL77"/>
<dbReference type="Proteomes" id="UP001054252">
    <property type="component" value="Unassembled WGS sequence"/>
</dbReference>
<reference evidence="2 3" key="1">
    <citation type="journal article" date="2021" name="Commun. Biol.">
        <title>The genome of Shorea leprosula (Dipterocarpaceae) highlights the ecological relevance of drought in aseasonal tropical rainforests.</title>
        <authorList>
            <person name="Ng K.K.S."/>
            <person name="Kobayashi M.J."/>
            <person name="Fawcett J.A."/>
            <person name="Hatakeyama M."/>
            <person name="Paape T."/>
            <person name="Ng C.H."/>
            <person name="Ang C.C."/>
            <person name="Tnah L.H."/>
            <person name="Lee C.T."/>
            <person name="Nishiyama T."/>
            <person name="Sese J."/>
            <person name="O'Brien M.J."/>
            <person name="Copetti D."/>
            <person name="Mohd Noor M.I."/>
            <person name="Ong R.C."/>
            <person name="Putra M."/>
            <person name="Sireger I.Z."/>
            <person name="Indrioko S."/>
            <person name="Kosugi Y."/>
            <person name="Izuno A."/>
            <person name="Isagi Y."/>
            <person name="Lee S.L."/>
            <person name="Shimizu K.K."/>
        </authorList>
    </citation>
    <scope>NUCLEOTIDE SEQUENCE [LARGE SCALE GENOMIC DNA]</scope>
    <source>
        <strain evidence="2">214</strain>
    </source>
</reference>
<comment type="caution">
    <text evidence="2">The sequence shown here is derived from an EMBL/GenBank/DDBJ whole genome shotgun (WGS) entry which is preliminary data.</text>
</comment>
<evidence type="ECO:0000256" key="1">
    <source>
        <dbReference type="SAM" id="MobiDB-lite"/>
    </source>
</evidence>
<name>A0AAV5HL77_9ROSI</name>
<evidence type="ECO:0000313" key="2">
    <source>
        <dbReference type="EMBL" id="GKU89557.1"/>
    </source>
</evidence>